<name>B8FDK2_DESAL</name>
<dbReference type="PANTHER" id="PTHR30086:SF20">
    <property type="entry name" value="ARGININE EXPORTER PROTEIN ARGO-RELATED"/>
    <property type="match status" value="1"/>
</dbReference>
<keyword evidence="5 6" id="KW-0472">Membrane</keyword>
<feature type="transmembrane region" description="Helical" evidence="6">
    <location>
        <begin position="110"/>
        <end position="132"/>
    </location>
</feature>
<dbReference type="GO" id="GO:0015171">
    <property type="term" value="F:amino acid transmembrane transporter activity"/>
    <property type="evidence" value="ECO:0007669"/>
    <property type="project" value="TreeGrafter"/>
</dbReference>
<dbReference type="GO" id="GO:0033228">
    <property type="term" value="P:cysteine export across plasma membrane"/>
    <property type="evidence" value="ECO:0007669"/>
    <property type="project" value="TreeGrafter"/>
</dbReference>
<evidence type="ECO:0000313" key="8">
    <source>
        <dbReference type="Proteomes" id="UP000000739"/>
    </source>
</evidence>
<keyword evidence="2" id="KW-1003">Cell membrane</keyword>
<evidence type="ECO:0000256" key="4">
    <source>
        <dbReference type="ARBA" id="ARBA00022989"/>
    </source>
</evidence>
<dbReference type="HOGENOM" id="CLU_079569_1_2_7"/>
<gene>
    <name evidence="7" type="ordered locus">Dalk_4961</name>
</gene>
<evidence type="ECO:0000256" key="1">
    <source>
        <dbReference type="ARBA" id="ARBA00004651"/>
    </source>
</evidence>
<sequence length="199" mass="21289">MDVDFFPLASFVVITTFTPGPNNISSASMGVLCGYRKTLPYLAGIALGFLPVQLLSALASSTVLSLLPSVEPVLRVLGAAYILWLAYGTLQATYDFSHSDQPVFGFKKGFFFQIVNPKGVIYGLTLYSTFLAPAADQPLFLCACALAFSVIAFCSVTSWALGGAAVKEHLKNPKIKNAVNIFLALLLVYCAVDLSGLIF</sequence>
<proteinExistence type="predicted"/>
<evidence type="ECO:0000313" key="7">
    <source>
        <dbReference type="EMBL" id="ACL06633.1"/>
    </source>
</evidence>
<accession>B8FDK2</accession>
<feature type="transmembrane region" description="Helical" evidence="6">
    <location>
        <begin position="138"/>
        <end position="166"/>
    </location>
</feature>
<evidence type="ECO:0000256" key="6">
    <source>
        <dbReference type="SAM" id="Phobius"/>
    </source>
</evidence>
<feature type="transmembrane region" description="Helical" evidence="6">
    <location>
        <begin position="73"/>
        <end position="90"/>
    </location>
</feature>
<protein>
    <submittedName>
        <fullName evidence="7">Lysine exporter protein (LYSE/YGGA)</fullName>
    </submittedName>
</protein>
<keyword evidence="4 6" id="KW-1133">Transmembrane helix</keyword>
<dbReference type="InterPro" id="IPR001123">
    <property type="entry name" value="LeuE-type"/>
</dbReference>
<dbReference type="Proteomes" id="UP000000739">
    <property type="component" value="Chromosome"/>
</dbReference>
<keyword evidence="3 6" id="KW-0812">Transmembrane</keyword>
<organism evidence="7 8">
    <name type="scientific">Desulfatibacillum aliphaticivorans</name>
    <dbReference type="NCBI Taxonomy" id="218208"/>
    <lineage>
        <taxon>Bacteria</taxon>
        <taxon>Pseudomonadati</taxon>
        <taxon>Thermodesulfobacteriota</taxon>
        <taxon>Desulfobacteria</taxon>
        <taxon>Desulfobacterales</taxon>
        <taxon>Desulfatibacillaceae</taxon>
        <taxon>Desulfatibacillum</taxon>
    </lineage>
</organism>
<feature type="transmembrane region" description="Helical" evidence="6">
    <location>
        <begin position="39"/>
        <end position="67"/>
    </location>
</feature>
<feature type="transmembrane region" description="Helical" evidence="6">
    <location>
        <begin position="178"/>
        <end position="198"/>
    </location>
</feature>
<dbReference type="GO" id="GO:0005886">
    <property type="term" value="C:plasma membrane"/>
    <property type="evidence" value="ECO:0007669"/>
    <property type="project" value="UniProtKB-SubCell"/>
</dbReference>
<keyword evidence="8" id="KW-1185">Reference proteome</keyword>
<comment type="subcellular location">
    <subcellularLocation>
        <location evidence="1">Cell membrane</location>
        <topology evidence="1">Multi-pass membrane protein</topology>
    </subcellularLocation>
</comment>
<reference evidence="7 8" key="1">
    <citation type="journal article" date="2012" name="Environ. Microbiol.">
        <title>The genome sequence of Desulfatibacillum alkenivorans AK-01: a blueprint for anaerobic alkane oxidation.</title>
        <authorList>
            <person name="Callaghan A.V."/>
            <person name="Morris B.E."/>
            <person name="Pereira I.A."/>
            <person name="McInerney M.J."/>
            <person name="Austin R.N."/>
            <person name="Groves J.T."/>
            <person name="Kukor J.J."/>
            <person name="Suflita J.M."/>
            <person name="Young L.Y."/>
            <person name="Zylstra G.J."/>
            <person name="Wawrik B."/>
        </authorList>
    </citation>
    <scope>NUCLEOTIDE SEQUENCE [LARGE SCALE GENOMIC DNA]</scope>
    <source>
        <strain evidence="7 8">AK-01</strain>
    </source>
</reference>
<evidence type="ECO:0000256" key="5">
    <source>
        <dbReference type="ARBA" id="ARBA00023136"/>
    </source>
</evidence>
<dbReference type="EMBL" id="CP001322">
    <property type="protein sequence ID" value="ACL06633.1"/>
    <property type="molecule type" value="Genomic_DNA"/>
</dbReference>
<dbReference type="AlphaFoldDB" id="B8FDK2"/>
<dbReference type="KEGG" id="dal:Dalk_4961"/>
<dbReference type="PANTHER" id="PTHR30086">
    <property type="entry name" value="ARGININE EXPORTER PROTEIN ARGO"/>
    <property type="match status" value="1"/>
</dbReference>
<dbReference type="eggNOG" id="COG1280">
    <property type="taxonomic scope" value="Bacteria"/>
</dbReference>
<evidence type="ECO:0000256" key="2">
    <source>
        <dbReference type="ARBA" id="ARBA00022475"/>
    </source>
</evidence>
<evidence type="ECO:0000256" key="3">
    <source>
        <dbReference type="ARBA" id="ARBA00022692"/>
    </source>
</evidence>
<dbReference type="Pfam" id="PF01810">
    <property type="entry name" value="LysE"/>
    <property type="match status" value="1"/>
</dbReference>
<dbReference type="RefSeq" id="WP_015949670.1">
    <property type="nucleotide sequence ID" value="NC_011768.1"/>
</dbReference>